<reference evidence="2 3" key="1">
    <citation type="journal article" date="2019" name="Nat. Ecol. Evol.">
        <title>Megaphylogeny resolves global patterns of mushroom evolution.</title>
        <authorList>
            <person name="Varga T."/>
            <person name="Krizsan K."/>
            <person name="Foldi C."/>
            <person name="Dima B."/>
            <person name="Sanchez-Garcia M."/>
            <person name="Sanchez-Ramirez S."/>
            <person name="Szollosi G.J."/>
            <person name="Szarkandi J.G."/>
            <person name="Papp V."/>
            <person name="Albert L."/>
            <person name="Andreopoulos W."/>
            <person name="Angelini C."/>
            <person name="Antonin V."/>
            <person name="Barry K.W."/>
            <person name="Bougher N.L."/>
            <person name="Buchanan P."/>
            <person name="Buyck B."/>
            <person name="Bense V."/>
            <person name="Catcheside P."/>
            <person name="Chovatia M."/>
            <person name="Cooper J."/>
            <person name="Damon W."/>
            <person name="Desjardin D."/>
            <person name="Finy P."/>
            <person name="Geml J."/>
            <person name="Haridas S."/>
            <person name="Hughes K."/>
            <person name="Justo A."/>
            <person name="Karasinski D."/>
            <person name="Kautmanova I."/>
            <person name="Kiss B."/>
            <person name="Kocsube S."/>
            <person name="Kotiranta H."/>
            <person name="LaButti K.M."/>
            <person name="Lechner B.E."/>
            <person name="Liimatainen K."/>
            <person name="Lipzen A."/>
            <person name="Lukacs Z."/>
            <person name="Mihaltcheva S."/>
            <person name="Morgado L.N."/>
            <person name="Niskanen T."/>
            <person name="Noordeloos M.E."/>
            <person name="Ohm R.A."/>
            <person name="Ortiz-Santana B."/>
            <person name="Ovrebo C."/>
            <person name="Racz N."/>
            <person name="Riley R."/>
            <person name="Savchenko A."/>
            <person name="Shiryaev A."/>
            <person name="Soop K."/>
            <person name="Spirin V."/>
            <person name="Szebenyi C."/>
            <person name="Tomsovsky M."/>
            <person name="Tulloss R.E."/>
            <person name="Uehling J."/>
            <person name="Grigoriev I.V."/>
            <person name="Vagvolgyi C."/>
            <person name="Papp T."/>
            <person name="Martin F.M."/>
            <person name="Miettinen O."/>
            <person name="Hibbett D.S."/>
            <person name="Nagy L.G."/>
        </authorList>
    </citation>
    <scope>NUCLEOTIDE SEQUENCE [LARGE SCALE GENOMIC DNA]</scope>
    <source>
        <strain evidence="2 3">FP101781</strain>
    </source>
</reference>
<comment type="caution">
    <text evidence="2">The sequence shown here is derived from an EMBL/GenBank/DDBJ whole genome shotgun (WGS) entry which is preliminary data.</text>
</comment>
<feature type="region of interest" description="Disordered" evidence="1">
    <location>
        <begin position="63"/>
        <end position="100"/>
    </location>
</feature>
<evidence type="ECO:0000313" key="3">
    <source>
        <dbReference type="Proteomes" id="UP000298030"/>
    </source>
</evidence>
<proteinExistence type="predicted"/>
<protein>
    <submittedName>
        <fullName evidence="2">Uncharacterized protein</fullName>
    </submittedName>
</protein>
<organism evidence="2 3">
    <name type="scientific">Coprinellus micaceus</name>
    <name type="common">Glistening ink-cap mushroom</name>
    <name type="synonym">Coprinus micaceus</name>
    <dbReference type="NCBI Taxonomy" id="71717"/>
    <lineage>
        <taxon>Eukaryota</taxon>
        <taxon>Fungi</taxon>
        <taxon>Dikarya</taxon>
        <taxon>Basidiomycota</taxon>
        <taxon>Agaricomycotina</taxon>
        <taxon>Agaricomycetes</taxon>
        <taxon>Agaricomycetidae</taxon>
        <taxon>Agaricales</taxon>
        <taxon>Agaricineae</taxon>
        <taxon>Psathyrellaceae</taxon>
        <taxon>Coprinellus</taxon>
    </lineage>
</organism>
<evidence type="ECO:0000313" key="2">
    <source>
        <dbReference type="EMBL" id="TEB24668.1"/>
    </source>
</evidence>
<accession>A0A4Y7SSQ2</accession>
<keyword evidence="3" id="KW-1185">Reference proteome</keyword>
<sequence>MSKSIPETNAHQFSFHCNPDGAVRLDDKSDLHSSPRLLEFQTSAHKSLSLSYRTGGAVCTPADPVHAGSANRRAVRRGRDELSAGEAAVPHSSPMAPIGAGKDETIETLLSRVKSLLSGRTTPSLAAGIGSQSKDARHDEQDASILSWFDNGLGARRREPFFSQRGETNLFESNSDIVPRGLRRLRTSEGHRSCSVAMLLLFSSTRDATIPLGVTTVALFHSAYTMPDSDVRRIGPLETGVEVDVRRSLDTSDTVVTTTGHEAHCEQEPSRESWCTGNLHSQFLPPPTLIFLRSSPVPSSQEYFKNAFASGGPLLGR</sequence>
<name>A0A4Y7SSQ2_COPMI</name>
<dbReference type="Proteomes" id="UP000298030">
    <property type="component" value="Unassembled WGS sequence"/>
</dbReference>
<evidence type="ECO:0000256" key="1">
    <source>
        <dbReference type="SAM" id="MobiDB-lite"/>
    </source>
</evidence>
<dbReference type="EMBL" id="QPFP01000064">
    <property type="protein sequence ID" value="TEB24668.1"/>
    <property type="molecule type" value="Genomic_DNA"/>
</dbReference>
<gene>
    <name evidence="2" type="ORF">FA13DRAFT_1714502</name>
</gene>
<dbReference type="AlphaFoldDB" id="A0A4Y7SSQ2"/>